<dbReference type="InterPro" id="IPR009061">
    <property type="entry name" value="DNA-bd_dom_put_sf"/>
</dbReference>
<keyword evidence="1" id="KW-0678">Repressor</keyword>
<keyword evidence="3" id="KW-0238">DNA-binding</keyword>
<feature type="domain" description="HTH merR-type" evidence="5">
    <location>
        <begin position="3"/>
        <end position="71"/>
    </location>
</feature>
<reference evidence="6 7" key="1">
    <citation type="submission" date="2023-10" db="EMBL/GenBank/DDBJ databases">
        <title>Nicoliella lavandulae sp. nov. isolated from Lavandula angustifolia flowers.</title>
        <authorList>
            <person name="Alcantara C."/>
            <person name="Zuniga M."/>
            <person name="Landete J.M."/>
            <person name="Monedero V."/>
        </authorList>
    </citation>
    <scope>NUCLEOTIDE SEQUENCE [LARGE SCALE GENOMIC DNA]</scope>
    <source>
        <strain evidence="6 7">Es01</strain>
    </source>
</reference>
<keyword evidence="7" id="KW-1185">Reference proteome</keyword>
<proteinExistence type="predicted"/>
<evidence type="ECO:0000256" key="2">
    <source>
        <dbReference type="ARBA" id="ARBA00023015"/>
    </source>
</evidence>
<accession>A0ABU8SIZ8</accession>
<dbReference type="InterPro" id="IPR047057">
    <property type="entry name" value="MerR_fam"/>
</dbReference>
<gene>
    <name evidence="6" type="ORF">R4146_01540</name>
</gene>
<dbReference type="RefSeq" id="WP_339959705.1">
    <property type="nucleotide sequence ID" value="NZ_JAWMWH010000001.1"/>
</dbReference>
<evidence type="ECO:0000259" key="5">
    <source>
        <dbReference type="PROSITE" id="PS50937"/>
    </source>
</evidence>
<dbReference type="PROSITE" id="PS50937">
    <property type="entry name" value="HTH_MERR_2"/>
    <property type="match status" value="1"/>
</dbReference>
<name>A0ABU8SIZ8_9LACO</name>
<dbReference type="Pfam" id="PF13411">
    <property type="entry name" value="MerR_1"/>
    <property type="match status" value="1"/>
</dbReference>
<dbReference type="InterPro" id="IPR000551">
    <property type="entry name" value="MerR-type_HTH_dom"/>
</dbReference>
<dbReference type="PANTHER" id="PTHR30204:SF69">
    <property type="entry name" value="MERR-FAMILY TRANSCRIPTIONAL REGULATOR"/>
    <property type="match status" value="1"/>
</dbReference>
<keyword evidence="4" id="KW-0804">Transcription</keyword>
<dbReference type="SUPFAM" id="SSF46955">
    <property type="entry name" value="Putative DNA-binding domain"/>
    <property type="match status" value="1"/>
</dbReference>
<evidence type="ECO:0000313" key="7">
    <source>
        <dbReference type="Proteomes" id="UP001370590"/>
    </source>
</evidence>
<evidence type="ECO:0000313" key="6">
    <source>
        <dbReference type="EMBL" id="MEJ6399872.1"/>
    </source>
</evidence>
<protein>
    <submittedName>
        <fullName evidence="6">MerR family transcriptional regulator</fullName>
    </submittedName>
</protein>
<evidence type="ECO:0000256" key="4">
    <source>
        <dbReference type="ARBA" id="ARBA00023163"/>
    </source>
</evidence>
<comment type="caution">
    <text evidence="6">The sequence shown here is derived from an EMBL/GenBank/DDBJ whole genome shotgun (WGS) entry which is preliminary data.</text>
</comment>
<dbReference type="Proteomes" id="UP001370590">
    <property type="component" value="Unassembled WGS sequence"/>
</dbReference>
<dbReference type="EMBL" id="JAWMWH010000001">
    <property type="protein sequence ID" value="MEJ6399872.1"/>
    <property type="molecule type" value="Genomic_DNA"/>
</dbReference>
<dbReference type="PANTHER" id="PTHR30204">
    <property type="entry name" value="REDOX-CYCLING DRUG-SENSING TRANSCRIPTIONAL ACTIVATOR SOXR"/>
    <property type="match status" value="1"/>
</dbReference>
<dbReference type="Gene3D" id="1.10.1660.10">
    <property type="match status" value="1"/>
</dbReference>
<dbReference type="CDD" id="cd01109">
    <property type="entry name" value="HTH_YyaN"/>
    <property type="match status" value="1"/>
</dbReference>
<evidence type="ECO:0000256" key="3">
    <source>
        <dbReference type="ARBA" id="ARBA00023125"/>
    </source>
</evidence>
<sequence>MKKYSISEFATIVGLTTYTLRYYEKQSLIVPDRDANGRRYYTDHDIKWVGFLLHLKGTGMTMSEIIKYVQLRAIGDSTISERRELLAMVQARSLAEIAEKQANLAVLSHKIDWYDGKLDHTITEDFSHYLQRLKRKDDLNDTK</sequence>
<evidence type="ECO:0000256" key="1">
    <source>
        <dbReference type="ARBA" id="ARBA00022491"/>
    </source>
</evidence>
<dbReference type="SMART" id="SM00422">
    <property type="entry name" value="HTH_MERR"/>
    <property type="match status" value="1"/>
</dbReference>
<keyword evidence="2" id="KW-0805">Transcription regulation</keyword>
<organism evidence="6 7">
    <name type="scientific">Nicoliella lavandulae</name>
    <dbReference type="NCBI Taxonomy" id="3082954"/>
    <lineage>
        <taxon>Bacteria</taxon>
        <taxon>Bacillati</taxon>
        <taxon>Bacillota</taxon>
        <taxon>Bacilli</taxon>
        <taxon>Lactobacillales</taxon>
        <taxon>Lactobacillaceae</taxon>
        <taxon>Nicoliella</taxon>
    </lineage>
</organism>